<comment type="caution">
    <text evidence="10">The sequence shown here is derived from an EMBL/GenBank/DDBJ whole genome shotgun (WGS) entry which is preliminary data.</text>
</comment>
<dbReference type="Pfam" id="PF08335">
    <property type="entry name" value="GlnD_UR_UTase"/>
    <property type="match status" value="2"/>
</dbReference>
<evidence type="ECO:0000313" key="10">
    <source>
        <dbReference type="EMBL" id="MBI9114287.1"/>
    </source>
</evidence>
<dbReference type="AlphaFoldDB" id="A0A934I6W5"/>
<comment type="catalytic activity">
    <reaction evidence="7">
        <text>[glutamine synthetase]-O(4)-(5'-adenylyl)-L-tyrosine + phosphate = [glutamine synthetase]-L-tyrosine + ADP</text>
        <dbReference type="Rhea" id="RHEA:43716"/>
        <dbReference type="Rhea" id="RHEA-COMP:10660"/>
        <dbReference type="Rhea" id="RHEA-COMP:10661"/>
        <dbReference type="ChEBI" id="CHEBI:43474"/>
        <dbReference type="ChEBI" id="CHEBI:46858"/>
        <dbReference type="ChEBI" id="CHEBI:83624"/>
        <dbReference type="ChEBI" id="CHEBI:456216"/>
        <dbReference type="EC" id="2.7.7.89"/>
    </reaction>
</comment>
<dbReference type="InterPro" id="IPR023057">
    <property type="entry name" value="GlnE"/>
</dbReference>
<dbReference type="CDD" id="cd05401">
    <property type="entry name" value="NT_GlnE_GlnD_like"/>
    <property type="match status" value="2"/>
</dbReference>
<feature type="region of interest" description="Adenylyl transferase" evidence="7">
    <location>
        <begin position="529"/>
        <end position="1035"/>
    </location>
</feature>
<feature type="region of interest" description="Adenylyl removase" evidence="7">
    <location>
        <begin position="1"/>
        <end position="521"/>
    </location>
</feature>
<evidence type="ECO:0000256" key="6">
    <source>
        <dbReference type="ARBA" id="ARBA00023268"/>
    </source>
</evidence>
<dbReference type="Gene3D" id="1.20.120.330">
    <property type="entry name" value="Nucleotidyltransferases domain 2"/>
    <property type="match status" value="2"/>
</dbReference>
<dbReference type="GO" id="GO:0008882">
    <property type="term" value="F:[glutamate-ammonia-ligase] adenylyltransferase activity"/>
    <property type="evidence" value="ECO:0007669"/>
    <property type="project" value="UniProtKB-UniRule"/>
</dbReference>
<comment type="catalytic activity">
    <reaction evidence="7">
        <text>[glutamine synthetase]-L-tyrosine + ATP = [glutamine synthetase]-O(4)-(5'-adenylyl)-L-tyrosine + diphosphate</text>
        <dbReference type="Rhea" id="RHEA:18589"/>
        <dbReference type="Rhea" id="RHEA-COMP:10660"/>
        <dbReference type="Rhea" id="RHEA-COMP:10661"/>
        <dbReference type="ChEBI" id="CHEBI:30616"/>
        <dbReference type="ChEBI" id="CHEBI:33019"/>
        <dbReference type="ChEBI" id="CHEBI:46858"/>
        <dbReference type="ChEBI" id="CHEBI:83624"/>
        <dbReference type="EC" id="2.7.7.42"/>
    </reaction>
</comment>
<evidence type="ECO:0000313" key="11">
    <source>
        <dbReference type="Proteomes" id="UP000602087"/>
    </source>
</evidence>
<protein>
    <recommendedName>
        <fullName evidence="7">Bifunctional glutamine synthetase adenylyltransferase/adenylyl-removing enzyme</fullName>
    </recommendedName>
    <alternativeName>
        <fullName evidence="7">ATP:glutamine synthetase adenylyltransferase</fullName>
    </alternativeName>
    <alternativeName>
        <fullName evidence="7">ATase</fullName>
    </alternativeName>
    <domain>
        <recommendedName>
            <fullName evidence="7">Glutamine synthetase adenylyl-L-tyrosine phosphorylase</fullName>
            <ecNumber evidence="7">2.7.7.89</ecNumber>
        </recommendedName>
        <alternativeName>
            <fullName evidence="7">Adenylyl removase</fullName>
            <shortName evidence="7">AR</shortName>
            <shortName evidence="7">AT-N</shortName>
        </alternativeName>
    </domain>
    <domain>
        <recommendedName>
            <fullName evidence="7">Glutamine synthetase adenylyl transferase</fullName>
            <ecNumber evidence="7">2.7.7.42</ecNumber>
        </recommendedName>
        <alternativeName>
            <fullName evidence="7">Adenylyl transferase</fullName>
            <shortName evidence="7">AT</shortName>
            <shortName evidence="7">AT-C</shortName>
        </alternativeName>
    </domain>
</protein>
<dbReference type="GO" id="GO:0000820">
    <property type="term" value="P:regulation of glutamine family amino acid metabolic process"/>
    <property type="evidence" value="ECO:0007669"/>
    <property type="project" value="UniProtKB-UniRule"/>
</dbReference>
<dbReference type="NCBIfam" id="NF010707">
    <property type="entry name" value="PRK14109.1"/>
    <property type="match status" value="1"/>
</dbReference>
<sequence>MVSTSRTATLGGRLTRLGFRDVARAIHLCTDKDFTAVVGAVAPDHPVLDALAESADPDLALLALVRLCEAACAEAGAGDPGAEERRTRLATLLTMRDAASQSDAVQVRSRLVSVLGASTALGDELVRHPELLDVVDDVTSGVGVDVRAVRGEMLHAVGADPDADVPVARDAAPATVDAVRRAYRRRLLRIAASDLTSREPLSLLPAVAAAIADLAAGALEAALAVARADVDDHGEGVRLAVLGMGKCGGRELNYVSDVDVIYVVEPRDGYDEDYAITVGTRLASSLARVCAGPSGEPALWPVDAALRPEGKNGPLVRTLSSHVSYYDRWAKTWEFQALLKARHVAGDRELGAAYVDAVTPLVWTAVERDNFVQDSQAMRRRVEDNVPAAEADRQLKLGKGGLRDVEFTVQLLQLVHGRSDPAIRSSNTLTALAALAAAGYVGREHAAQLAVCYRFLRSIEHRIQLVNLRRTHLMPTSEDDLRRLARSVGMRAEGAEGLLARWRTVRRDVRSLHEELFYRPLLPATAQLSAEEASLAPDAARARLAAIGYRDPTGAVRHIAALTDGVSRRAAIQRQLLPVMLGWFAEGSDPDGGLLAFRRLSDELGTTPWYLKLLRDSGSAAFRLAYLLSSSSYVADALGRSPESVTWLADDADLAPRPVARLLVEADAILTRADDPRQAVTLLRALRRRELARIACAELLGVCEPEDAAPGISDAADTVLVGGLRVAQHVVCDEQGHDLARPPAAMSIIAMGRLGGRELGYGSDADVLFVHDATDGADPSVAQTYALAVAQRVRQLLGATGEEPSLEVDADLRPEGRNGPLVRSFDSYAEYYGRWSSPWESQALLRARPVAGDPDLGRRFTALVDPLRYPQGGLDPATVREIRRIKARVEAERLPRGADPTRHLKLGRGAVTDVEWTVQLLQLEHAAAVPGLRTTGTLAGLRAARDAGLLDASDAETLEIAWQLASNLRDSVVLWSGRAGGATADVLPADRVALAGIARTLHYPPASGSDLEEDYLRAARRARTVMERVFYGEEV</sequence>
<dbReference type="RefSeq" id="WP_198732849.1">
    <property type="nucleotide sequence ID" value="NZ_JAEINH010000003.1"/>
</dbReference>
<dbReference type="SUPFAM" id="SSF81593">
    <property type="entry name" value="Nucleotidyltransferase substrate binding subunit/domain"/>
    <property type="match status" value="2"/>
</dbReference>
<feature type="domain" description="PII-uridylyltransferase/Glutamine-synthetase adenylyltransferase" evidence="9">
    <location>
        <begin position="377"/>
        <end position="517"/>
    </location>
</feature>
<keyword evidence="5 7" id="KW-0460">Magnesium</keyword>
<evidence type="ECO:0000256" key="3">
    <source>
        <dbReference type="ARBA" id="ARBA00022741"/>
    </source>
</evidence>
<evidence type="ECO:0000259" key="8">
    <source>
        <dbReference type="Pfam" id="PF03710"/>
    </source>
</evidence>
<dbReference type="EMBL" id="JAEINH010000003">
    <property type="protein sequence ID" value="MBI9114287.1"/>
    <property type="molecule type" value="Genomic_DNA"/>
</dbReference>
<dbReference type="PANTHER" id="PTHR30621:SF0">
    <property type="entry name" value="BIFUNCTIONAL GLUTAMINE SYNTHETASE ADENYLYLTRANSFERASE_ADENYLYL-REMOVING ENZYME"/>
    <property type="match status" value="1"/>
</dbReference>
<dbReference type="EC" id="2.7.7.42" evidence="7"/>
<dbReference type="InterPro" id="IPR005190">
    <property type="entry name" value="GlnE_rpt_dom"/>
</dbReference>
<name>A0A934I6W5_9MICO</name>
<dbReference type="HAMAP" id="MF_00802">
    <property type="entry name" value="GlnE"/>
    <property type="match status" value="1"/>
</dbReference>
<keyword evidence="11" id="KW-1185">Reference proteome</keyword>
<dbReference type="Gene3D" id="3.30.460.10">
    <property type="entry name" value="Beta Polymerase, domain 2"/>
    <property type="match status" value="2"/>
</dbReference>
<feature type="domain" description="Glutamate-ammonia ligase adenylyltransferase repeated" evidence="8">
    <location>
        <begin position="623"/>
        <end position="861"/>
    </location>
</feature>
<dbReference type="PANTHER" id="PTHR30621">
    <property type="entry name" value="GLUTAMINE SYNTHETASE ADENYLYLTRANSFERASE"/>
    <property type="match status" value="1"/>
</dbReference>
<evidence type="ECO:0000256" key="4">
    <source>
        <dbReference type="ARBA" id="ARBA00022840"/>
    </source>
</evidence>
<evidence type="ECO:0000256" key="1">
    <source>
        <dbReference type="ARBA" id="ARBA00022679"/>
    </source>
</evidence>
<dbReference type="SUPFAM" id="SSF81301">
    <property type="entry name" value="Nucleotidyltransferase"/>
    <property type="match status" value="2"/>
</dbReference>
<comment type="cofactor">
    <cofactor evidence="7">
        <name>Mg(2+)</name>
        <dbReference type="ChEBI" id="CHEBI:18420"/>
    </cofactor>
</comment>
<evidence type="ECO:0000256" key="5">
    <source>
        <dbReference type="ARBA" id="ARBA00022842"/>
    </source>
</evidence>
<keyword evidence="2 7" id="KW-0548">Nucleotidyltransferase</keyword>
<dbReference type="GO" id="GO:0005524">
    <property type="term" value="F:ATP binding"/>
    <property type="evidence" value="ECO:0007669"/>
    <property type="project" value="UniProtKB-UniRule"/>
</dbReference>
<feature type="domain" description="PII-uridylyltransferase/Glutamine-synthetase adenylyltransferase" evidence="9">
    <location>
        <begin position="885"/>
        <end position="1029"/>
    </location>
</feature>
<dbReference type="GO" id="GO:0047388">
    <property type="term" value="F:[glutamine synthetase]-adenylyl-L-tyrosine phosphorylase activity"/>
    <property type="evidence" value="ECO:0007669"/>
    <property type="project" value="UniProtKB-EC"/>
</dbReference>
<dbReference type="GO" id="GO:0005829">
    <property type="term" value="C:cytosol"/>
    <property type="evidence" value="ECO:0007669"/>
    <property type="project" value="TreeGrafter"/>
</dbReference>
<dbReference type="Pfam" id="PF03710">
    <property type="entry name" value="GlnE"/>
    <property type="match status" value="2"/>
</dbReference>
<reference evidence="10" key="1">
    <citation type="submission" date="2020-12" db="EMBL/GenBank/DDBJ databases">
        <title>Sanguibacter suaedae sp. nov., isolated from Suaeda aralocaspica.</title>
        <authorList>
            <person name="Ma Q."/>
        </authorList>
    </citation>
    <scope>NUCLEOTIDE SEQUENCE</scope>
    <source>
        <strain evidence="10">YZGR15</strain>
    </source>
</reference>
<dbReference type="Proteomes" id="UP000602087">
    <property type="component" value="Unassembled WGS sequence"/>
</dbReference>
<keyword evidence="4 7" id="KW-0067">ATP-binding</keyword>
<accession>A0A934I6W5</accession>
<proteinExistence type="inferred from homology"/>
<dbReference type="GO" id="GO:0000287">
    <property type="term" value="F:magnesium ion binding"/>
    <property type="evidence" value="ECO:0007669"/>
    <property type="project" value="UniProtKB-UniRule"/>
</dbReference>
<keyword evidence="6 7" id="KW-0511">Multifunctional enzyme</keyword>
<comment type="similarity">
    <text evidence="7">Belongs to the GlnE family.</text>
</comment>
<dbReference type="InterPro" id="IPR043519">
    <property type="entry name" value="NT_sf"/>
</dbReference>
<evidence type="ECO:0000256" key="2">
    <source>
        <dbReference type="ARBA" id="ARBA00022695"/>
    </source>
</evidence>
<feature type="domain" description="Glutamate-ammonia ligase adenylyltransferase repeated" evidence="8">
    <location>
        <begin position="110"/>
        <end position="353"/>
    </location>
</feature>
<comment type="function">
    <text evidence="7">Involved in the regulation of glutamine synthetase GlnA, a key enzyme in the process to assimilate ammonia. When cellular nitrogen levels are high, the C-terminal adenylyl transferase (AT) inactivates GlnA by covalent transfer of an adenylyl group from ATP to specific tyrosine residue of GlnA, thus reducing its activity. Conversely, when nitrogen levels are low, the N-terminal adenylyl removase (AR) activates GlnA by removing the adenylyl group by phosphorolysis, increasing its activity. The regulatory region of GlnE binds the signal transduction protein PII (GlnB) which indicates the nitrogen status of the cell.</text>
</comment>
<evidence type="ECO:0000256" key="7">
    <source>
        <dbReference type="HAMAP-Rule" id="MF_00802"/>
    </source>
</evidence>
<dbReference type="InterPro" id="IPR013546">
    <property type="entry name" value="PII_UdlTrfase/GS_AdlTrfase"/>
</dbReference>
<dbReference type="EC" id="2.7.7.89" evidence="7"/>
<gene>
    <name evidence="7" type="primary">glnE</name>
    <name evidence="10" type="ORF">JAV76_04565</name>
</gene>
<keyword evidence="3 7" id="KW-0547">Nucleotide-binding</keyword>
<evidence type="ECO:0000259" key="9">
    <source>
        <dbReference type="Pfam" id="PF08335"/>
    </source>
</evidence>
<keyword evidence="1 7" id="KW-0808">Transferase</keyword>
<organism evidence="10 11">
    <name type="scientific">Sanguibacter suaedae</name>
    <dbReference type="NCBI Taxonomy" id="2795737"/>
    <lineage>
        <taxon>Bacteria</taxon>
        <taxon>Bacillati</taxon>
        <taxon>Actinomycetota</taxon>
        <taxon>Actinomycetes</taxon>
        <taxon>Micrococcales</taxon>
        <taxon>Sanguibacteraceae</taxon>
        <taxon>Sanguibacter</taxon>
    </lineage>
</organism>